<feature type="compositionally biased region" description="Basic residues" evidence="1">
    <location>
        <begin position="13"/>
        <end position="22"/>
    </location>
</feature>
<dbReference type="Gene3D" id="2.130.10.10">
    <property type="entry name" value="YVTN repeat-like/Quinoprotein amine dehydrogenase"/>
    <property type="match status" value="2"/>
</dbReference>
<dbReference type="AlphaFoldDB" id="A0A255DNZ9"/>
<keyword evidence="2" id="KW-1133">Transmembrane helix</keyword>
<name>A0A255DNZ9_9MYCO</name>
<dbReference type="Pfam" id="PF10282">
    <property type="entry name" value="Lactonase"/>
    <property type="match status" value="1"/>
</dbReference>
<keyword evidence="2" id="KW-0472">Membrane</keyword>
<dbReference type="OrthoDB" id="3928783at2"/>
<evidence type="ECO:0000313" key="5">
    <source>
        <dbReference type="Proteomes" id="UP000216063"/>
    </source>
</evidence>
<feature type="region of interest" description="Disordered" evidence="1">
    <location>
        <begin position="52"/>
        <end position="148"/>
    </location>
</feature>
<keyword evidence="5" id="KW-1185">Reference proteome</keyword>
<evidence type="ECO:0000259" key="3">
    <source>
        <dbReference type="Pfam" id="PF17803"/>
    </source>
</evidence>
<dbReference type="InterPro" id="IPR011964">
    <property type="entry name" value="YVTN_b-propeller_repeat"/>
</dbReference>
<feature type="region of interest" description="Disordered" evidence="1">
    <location>
        <begin position="1"/>
        <end position="22"/>
    </location>
</feature>
<feature type="compositionally biased region" description="Low complexity" evidence="1">
    <location>
        <begin position="119"/>
        <end position="148"/>
    </location>
</feature>
<dbReference type="EMBL" id="NOZR01000006">
    <property type="protein sequence ID" value="OYN80401.1"/>
    <property type="molecule type" value="Genomic_DNA"/>
</dbReference>
<proteinExistence type="predicted"/>
<feature type="compositionally biased region" description="Polar residues" evidence="1">
    <location>
        <begin position="62"/>
        <end position="84"/>
    </location>
</feature>
<evidence type="ECO:0000256" key="2">
    <source>
        <dbReference type="SAM" id="Phobius"/>
    </source>
</evidence>
<dbReference type="InterPro" id="IPR040853">
    <property type="entry name" value="RapA2_cadherin-like"/>
</dbReference>
<dbReference type="SUPFAM" id="SSF50974">
    <property type="entry name" value="Nitrous oxide reductase, N-terminal domain"/>
    <property type="match status" value="1"/>
</dbReference>
<dbReference type="Proteomes" id="UP000216063">
    <property type="component" value="Unassembled WGS sequence"/>
</dbReference>
<dbReference type="InterPro" id="IPR015943">
    <property type="entry name" value="WD40/YVTN_repeat-like_dom_sf"/>
</dbReference>
<dbReference type="NCBIfam" id="TIGR01965">
    <property type="entry name" value="VCBS_repeat"/>
    <property type="match status" value="2"/>
</dbReference>
<comment type="caution">
    <text evidence="4">The sequence shown here is derived from an EMBL/GenBank/DDBJ whole genome shotgun (WGS) entry which is preliminary data.</text>
</comment>
<accession>A0A255DNZ9</accession>
<evidence type="ECO:0000256" key="1">
    <source>
        <dbReference type="SAM" id="MobiDB-lite"/>
    </source>
</evidence>
<dbReference type="InterPro" id="IPR010221">
    <property type="entry name" value="VCBS_dom"/>
</dbReference>
<sequence length="776" mass="76629">MGTEYSSSILGRGKAKSTRRQRRQPYAWLGVGALTMGMGAALASGSAVAYADSGANPAPSHADSTVLSTGHSAAHTTRNASSMPTPIWTARHTAPGAKQRSTAGAIAGTSVASQDSMHSPGGPTVSAPTPTTAAAAATSASSEASSAAGQQQSSVATATARDALAAAVHRTQAAASAVAPAAAMASPWTSVLKLVATVLSLFGVNTQSPTAPTNPIGALLWQAYRQFETAVGAPPPLAGTPTIGTPDPTTGTVTGTLGFTNPSGQGLAYTVSANPTQGVVNVDSTGGYTYTPTTAARYAATASTTDTFTVTATNANGSAAETVTVAVSPLVDKPVAGTPTVNTPDSATGVVTGALNITDPAGKALSYNVSSQPTQGSVTVTTTGAFTYTPTTAARLAAGQSTAPITDTFTVTATNGTASTPEQVTIPVAPATLTASSNISVAGVGYPTSEALSRDGKTLYVSSYPSSGNGVVSVIDTATNTVTATISVPPLTAIALAGAYSLFPTSMVLSPDGKTLYVTSSVSDSGQLSVINTTTNAVVATEALGGSDEPSAVTISPDGTKLYVADYTGTVSVINTTTTNDGVPAPSVITDISVGAPDLQGIAVSPDGDTVYVSSGGGGVDSVSVIDAATNQVTGTITVGNHPIAMAFSPDAAHLYVQNYSDESLSVIDTATNQVSTTITGVTYPVGVAVSPDGSALYVPADLGAEVSVISVARNTAVATSTNPNYYDANDDGGGTPTVVVGPDGTVYVLTSNASGGQPTVSVFSVVPSTLTAQLA</sequence>
<evidence type="ECO:0000313" key="4">
    <source>
        <dbReference type="EMBL" id="OYN80401.1"/>
    </source>
</evidence>
<keyword evidence="2" id="KW-0812">Transmembrane</keyword>
<dbReference type="NCBIfam" id="TIGR02276">
    <property type="entry name" value="beta_rpt_yvtn"/>
    <property type="match status" value="4"/>
</dbReference>
<organism evidence="4 5">
    <name type="scientific">Mycolicibacterium sphagni</name>
    <dbReference type="NCBI Taxonomy" id="1786"/>
    <lineage>
        <taxon>Bacteria</taxon>
        <taxon>Bacillati</taxon>
        <taxon>Actinomycetota</taxon>
        <taxon>Actinomycetes</taxon>
        <taxon>Mycobacteriales</taxon>
        <taxon>Mycobacteriaceae</taxon>
        <taxon>Mycolicibacterium</taxon>
    </lineage>
</organism>
<dbReference type="PANTHER" id="PTHR47197">
    <property type="entry name" value="PROTEIN NIRF"/>
    <property type="match status" value="1"/>
</dbReference>
<dbReference type="InterPro" id="IPR011045">
    <property type="entry name" value="N2O_reductase_N"/>
</dbReference>
<protein>
    <recommendedName>
        <fullName evidence="3">RapA2 cadherin-like domain-containing protein</fullName>
    </recommendedName>
</protein>
<reference evidence="4 5" key="1">
    <citation type="submission" date="2017-07" db="EMBL/GenBank/DDBJ databases">
        <title>The new phylogeny of genus Mycobacterium.</title>
        <authorList>
            <person name="Tortoli E."/>
            <person name="Trovato A."/>
            <person name="Cirillo D.M."/>
        </authorList>
    </citation>
    <scope>NUCLEOTIDE SEQUENCE [LARGE SCALE GENOMIC DNA]</scope>
    <source>
        <strain evidence="4 5">ATCC 33027</strain>
    </source>
</reference>
<feature type="domain" description="RapA2 cadherin-like" evidence="3">
    <location>
        <begin position="322"/>
        <end position="388"/>
    </location>
</feature>
<dbReference type="Pfam" id="PF17803">
    <property type="entry name" value="Cadherin_4"/>
    <property type="match status" value="1"/>
</dbReference>
<dbReference type="InterPro" id="IPR051200">
    <property type="entry name" value="Host-pathogen_enzymatic-act"/>
</dbReference>
<feature type="transmembrane region" description="Helical" evidence="2">
    <location>
        <begin position="26"/>
        <end position="51"/>
    </location>
</feature>
<gene>
    <name evidence="4" type="ORF">CG716_09715</name>
</gene>
<dbReference type="PANTHER" id="PTHR47197:SF3">
    <property type="entry name" value="DIHYDRO-HEME D1 DEHYDROGENASE"/>
    <property type="match status" value="1"/>
</dbReference>
<dbReference type="InterPro" id="IPR019405">
    <property type="entry name" value="Lactonase_7-beta_prop"/>
</dbReference>